<dbReference type="Gene3D" id="3.40.50.2300">
    <property type="match status" value="1"/>
</dbReference>
<name>A0A2N6KCP8_9CYAN</name>
<gene>
    <name evidence="1" type="ORF">CEN50_18495</name>
</gene>
<accession>A0A2N6KCP8</accession>
<dbReference type="Proteomes" id="UP000235025">
    <property type="component" value="Unassembled WGS sequence"/>
</dbReference>
<protein>
    <submittedName>
        <fullName evidence="1">Uncharacterized protein</fullName>
    </submittedName>
</protein>
<organism evidence="1 2">
    <name type="scientific">Fischerella thermalis CCMEE 5268</name>
    <dbReference type="NCBI Taxonomy" id="2019662"/>
    <lineage>
        <taxon>Bacteria</taxon>
        <taxon>Bacillati</taxon>
        <taxon>Cyanobacteriota</taxon>
        <taxon>Cyanophyceae</taxon>
        <taxon>Nostocales</taxon>
        <taxon>Hapalosiphonaceae</taxon>
        <taxon>Fischerella</taxon>
    </lineage>
</organism>
<sequence length="135" mass="15528">MSSLYSDDTLQYKDKVNNMVLAVSSAMELFPESFRKESIKLWGTEYVSWKTATTYDATQVILEGLRKIQVEPNREALYNELSAPDFSVEGATGTVRFDAKHDRVPEKNKIGVLVQVKQKCKPEDQPRYRFCLIQE</sequence>
<evidence type="ECO:0000313" key="2">
    <source>
        <dbReference type="Proteomes" id="UP000235025"/>
    </source>
</evidence>
<comment type="caution">
    <text evidence="1">The sequence shown here is derived from an EMBL/GenBank/DDBJ whole genome shotgun (WGS) entry which is preliminary data.</text>
</comment>
<evidence type="ECO:0000313" key="1">
    <source>
        <dbReference type="EMBL" id="PLZ96485.1"/>
    </source>
</evidence>
<dbReference type="AlphaFoldDB" id="A0A2N6KCP8"/>
<dbReference type="SUPFAM" id="SSF53822">
    <property type="entry name" value="Periplasmic binding protein-like I"/>
    <property type="match status" value="1"/>
</dbReference>
<dbReference type="EMBL" id="NMQA01000236">
    <property type="protein sequence ID" value="PLZ96485.1"/>
    <property type="molecule type" value="Genomic_DNA"/>
</dbReference>
<reference evidence="1 2" key="1">
    <citation type="submission" date="2017-07" db="EMBL/GenBank/DDBJ databases">
        <title>Genomes of Fischerella (Mastigocladus) sp. strains.</title>
        <authorList>
            <person name="Miller S.R."/>
        </authorList>
    </citation>
    <scope>NUCLEOTIDE SEQUENCE [LARGE SCALE GENOMIC DNA]</scope>
    <source>
        <strain evidence="1 2">CCMEE 5268</strain>
    </source>
</reference>
<dbReference type="InterPro" id="IPR028082">
    <property type="entry name" value="Peripla_BP_I"/>
</dbReference>
<proteinExistence type="predicted"/>
<dbReference type="RefSeq" id="WP_102174251.1">
    <property type="nucleotide sequence ID" value="NZ_NMQA01000236.1"/>
</dbReference>